<dbReference type="Proteomes" id="UP000237846">
    <property type="component" value="Unassembled WGS sequence"/>
</dbReference>
<dbReference type="CDD" id="cd00093">
    <property type="entry name" value="HTH_XRE"/>
    <property type="match status" value="1"/>
</dbReference>
<sequence length="865" mass="95119">MTRRHRNQPGREVSVESDSGADPKAREGGAPLGRLLWEWRERALLTQEQLAERAGLNVRTVRRLETDQGVRTQNATLRGLVTALGLSPAEQEVLRAAARGAPPADGDGESTAPRPAASVPRQLPAAPPVFTGRAVELTDLEGRRDPNAVVVITIAGMAGVGKTALAVHAAHRMAPDYPDGQLFLDLHGHTEGVRSVEPSDALDRLLRALGVAGGRIPPDLDDRAALYRSELAGRRMLVLLENAGSERQVLPLLPGSPGCMVLITGRRRLAGLDQTHTLLLDVLPPRDAVELFRRSVGERRLLDEPAELLDRVVEACGLLPLAIRIAAARLGAHPSWRVRDLVERLRDHQRLAELEAGHRTVLAALDLSYHQLTPDLQRVYHLCGLHPGADFDTAAIAALTHTRPPEAARLADRLIDDHLLQEPAPRRFRFHDLVRTHAMATAAREMDEADRRAALTRLFDQYCHTASVAMHLAYPYEYERRPAVPPPVLSDPHAPGDPVQAAGWLDAELANLLAVAHHAADHDSAPHLLHLSSTLDRHLRTRGRYVDAERLHSRSLDAARGAGDRRGEVAALTKRGPIRRLLGRYEQAMADFTQAVTVAREIGDRSGEMEALTGAGHVLNSTSRYGQAAERFGEALEIARGVGDKDGELEALTGLGWSRFGQGRDATEQFEHGLEIARARRHRITELHALRGLGHAYRRQGRLEEAARCYRRALGIAHEIGNPHGQLSALVALGHVHRLRARPQEAADNYRRVFALAREIDDRNYQYEALQGLGRVRCSTGDPGHALDLHRRALDLVSELGQLVDQARAHDGLAHAHHALHQDAQARRHWRQALDILVHLGVDHTEDEEAGAEAIRARLGDRVQD</sequence>
<proteinExistence type="predicted"/>
<dbReference type="PANTHER" id="PTHR47691:SF3">
    <property type="entry name" value="HTH-TYPE TRANSCRIPTIONAL REGULATOR RV0890C-RELATED"/>
    <property type="match status" value="1"/>
</dbReference>
<dbReference type="Gene3D" id="1.25.40.10">
    <property type="entry name" value="Tetratricopeptide repeat domain"/>
    <property type="match status" value="2"/>
</dbReference>
<dbReference type="EMBL" id="PVZC01000001">
    <property type="protein sequence ID" value="PRY02534.1"/>
    <property type="molecule type" value="Genomic_DNA"/>
</dbReference>
<feature type="repeat" description="TPR" evidence="1">
    <location>
        <begin position="687"/>
        <end position="720"/>
    </location>
</feature>
<dbReference type="InterPro" id="IPR011990">
    <property type="entry name" value="TPR-like_helical_dom_sf"/>
</dbReference>
<organism evidence="4 5">
    <name type="scientific">Allonocardiopsis opalescens</name>
    <dbReference type="NCBI Taxonomy" id="1144618"/>
    <lineage>
        <taxon>Bacteria</taxon>
        <taxon>Bacillati</taxon>
        <taxon>Actinomycetota</taxon>
        <taxon>Actinomycetes</taxon>
        <taxon>Streptosporangiales</taxon>
        <taxon>Allonocardiopsis</taxon>
    </lineage>
</organism>
<feature type="region of interest" description="Disordered" evidence="2">
    <location>
        <begin position="99"/>
        <end position="125"/>
    </location>
</feature>
<evidence type="ECO:0000313" key="4">
    <source>
        <dbReference type="EMBL" id="PRY02534.1"/>
    </source>
</evidence>
<evidence type="ECO:0000313" key="5">
    <source>
        <dbReference type="Proteomes" id="UP000237846"/>
    </source>
</evidence>
<dbReference type="Gene3D" id="1.10.260.40">
    <property type="entry name" value="lambda repressor-like DNA-binding domains"/>
    <property type="match status" value="1"/>
</dbReference>
<evidence type="ECO:0000256" key="1">
    <source>
        <dbReference type="PROSITE-ProRule" id="PRU00339"/>
    </source>
</evidence>
<dbReference type="Gene3D" id="3.40.50.300">
    <property type="entry name" value="P-loop containing nucleotide triphosphate hydrolases"/>
    <property type="match status" value="1"/>
</dbReference>
<dbReference type="InterPro" id="IPR010982">
    <property type="entry name" value="Lambda_DNA-bd_dom_sf"/>
</dbReference>
<dbReference type="SUPFAM" id="SSF47413">
    <property type="entry name" value="lambda repressor-like DNA-binding domains"/>
    <property type="match status" value="1"/>
</dbReference>
<dbReference type="SMART" id="SM00028">
    <property type="entry name" value="TPR"/>
    <property type="match status" value="6"/>
</dbReference>
<keyword evidence="5" id="KW-1185">Reference proteome</keyword>
<keyword evidence="1" id="KW-0802">TPR repeat</keyword>
<dbReference type="SUPFAM" id="SSF52540">
    <property type="entry name" value="P-loop containing nucleoside triphosphate hydrolases"/>
    <property type="match status" value="1"/>
</dbReference>
<dbReference type="PROSITE" id="PS50005">
    <property type="entry name" value="TPR"/>
    <property type="match status" value="1"/>
</dbReference>
<dbReference type="SUPFAM" id="SSF48452">
    <property type="entry name" value="TPR-like"/>
    <property type="match status" value="2"/>
</dbReference>
<dbReference type="SMART" id="SM00530">
    <property type="entry name" value="HTH_XRE"/>
    <property type="match status" value="1"/>
</dbReference>
<dbReference type="PRINTS" id="PR00364">
    <property type="entry name" value="DISEASERSIST"/>
</dbReference>
<dbReference type="AlphaFoldDB" id="A0A2T0QF18"/>
<dbReference type="Pfam" id="PF13560">
    <property type="entry name" value="HTH_31"/>
    <property type="match status" value="1"/>
</dbReference>
<feature type="domain" description="HTH cro/C1-type" evidence="3">
    <location>
        <begin position="36"/>
        <end position="91"/>
    </location>
</feature>
<evidence type="ECO:0000256" key="2">
    <source>
        <dbReference type="SAM" id="MobiDB-lite"/>
    </source>
</evidence>
<accession>A0A2T0QF18</accession>
<dbReference type="PANTHER" id="PTHR47691">
    <property type="entry name" value="REGULATOR-RELATED"/>
    <property type="match status" value="1"/>
</dbReference>
<protein>
    <submittedName>
        <fullName evidence="4">Tetratricopeptide (TPR) repeat protein</fullName>
    </submittedName>
</protein>
<dbReference type="GO" id="GO:0003677">
    <property type="term" value="F:DNA binding"/>
    <property type="evidence" value="ECO:0007669"/>
    <property type="project" value="InterPro"/>
</dbReference>
<dbReference type="Pfam" id="PF13424">
    <property type="entry name" value="TPR_12"/>
    <property type="match status" value="1"/>
</dbReference>
<dbReference type="InterPro" id="IPR019734">
    <property type="entry name" value="TPR_rpt"/>
</dbReference>
<dbReference type="InterPro" id="IPR001387">
    <property type="entry name" value="Cro/C1-type_HTH"/>
</dbReference>
<feature type="region of interest" description="Disordered" evidence="2">
    <location>
        <begin position="1"/>
        <end position="30"/>
    </location>
</feature>
<dbReference type="Pfam" id="PF13176">
    <property type="entry name" value="TPR_7"/>
    <property type="match status" value="1"/>
</dbReference>
<evidence type="ECO:0000259" key="3">
    <source>
        <dbReference type="PROSITE" id="PS50943"/>
    </source>
</evidence>
<name>A0A2T0QF18_9ACTN</name>
<dbReference type="PROSITE" id="PS50943">
    <property type="entry name" value="HTH_CROC1"/>
    <property type="match status" value="1"/>
</dbReference>
<comment type="caution">
    <text evidence="4">The sequence shown here is derived from an EMBL/GenBank/DDBJ whole genome shotgun (WGS) entry which is preliminary data.</text>
</comment>
<dbReference type="InterPro" id="IPR027417">
    <property type="entry name" value="P-loop_NTPase"/>
</dbReference>
<reference evidence="4 5" key="1">
    <citation type="submission" date="2018-03" db="EMBL/GenBank/DDBJ databases">
        <title>Genomic Encyclopedia of Archaeal and Bacterial Type Strains, Phase II (KMG-II): from individual species to whole genera.</title>
        <authorList>
            <person name="Goeker M."/>
        </authorList>
    </citation>
    <scope>NUCLEOTIDE SEQUENCE [LARGE SCALE GENOMIC DNA]</scope>
    <source>
        <strain evidence="4 5">DSM 45601</strain>
    </source>
</reference>
<dbReference type="GO" id="GO:0043531">
    <property type="term" value="F:ADP binding"/>
    <property type="evidence" value="ECO:0007669"/>
    <property type="project" value="InterPro"/>
</dbReference>
<gene>
    <name evidence="4" type="ORF">CLV72_1011136</name>
</gene>